<gene>
    <name evidence="2" type="ORF">ODI_02589</name>
    <name evidence="3" type="ORF">ODI_R0693</name>
</gene>
<organism evidence="2 4">
    <name type="scientific">Orrella dioscoreae</name>
    <dbReference type="NCBI Taxonomy" id="1851544"/>
    <lineage>
        <taxon>Bacteria</taxon>
        <taxon>Pseudomonadati</taxon>
        <taxon>Pseudomonadota</taxon>
        <taxon>Betaproteobacteria</taxon>
        <taxon>Burkholderiales</taxon>
        <taxon>Alcaligenaceae</taxon>
        <taxon>Orrella</taxon>
    </lineage>
</organism>
<dbReference type="EMBL" id="LT907988">
    <property type="protein sequence ID" value="SOE47188.1"/>
    <property type="molecule type" value="Genomic_DNA"/>
</dbReference>
<name>A0A1C3JXF2_9BURK</name>
<dbReference type="InterPro" id="IPR003425">
    <property type="entry name" value="CCB3/YggT"/>
</dbReference>
<reference evidence="2 4" key="1">
    <citation type="submission" date="2016-06" db="EMBL/GenBank/DDBJ databases">
        <authorList>
            <person name="Kjaerup R.B."/>
            <person name="Dalgaard T.S."/>
            <person name="Juul-Madsen H.R."/>
        </authorList>
    </citation>
    <scope>NUCLEOTIDE SEQUENCE [LARGE SCALE GENOMIC DNA]</scope>
    <source>
        <strain evidence="2">Orrdi1</strain>
    </source>
</reference>
<protein>
    <submittedName>
        <fullName evidence="2">Integral membrane protein YggT, involved in response to extracytoplasmic stress (Osmotic shock)</fullName>
    </submittedName>
</protein>
<feature type="transmembrane region" description="Helical" evidence="1">
    <location>
        <begin position="63"/>
        <end position="85"/>
    </location>
</feature>
<dbReference type="GO" id="GO:0016020">
    <property type="term" value="C:membrane"/>
    <property type="evidence" value="ECO:0007669"/>
    <property type="project" value="InterPro"/>
</dbReference>
<sequence>MFGDIIRFLLEIAFTLLGAALLARAWFIAVRMHPFHPVVQSINQATNWLVMPLRKILPNTGRIDWACLLAAWLVALVYLVLSWLVSTGSMVPVQLLPAALGAALLTVARWSLNLVLWLTLLQVVLSWVNPAAPMMGLLRTLTAPLLDPLRRILPNMGGIDLSPLALLIIAQVLMMVLARVSYGIFGV</sequence>
<dbReference type="RefSeq" id="WP_067749559.1">
    <property type="nucleotide sequence ID" value="NZ_LT907988.1"/>
</dbReference>
<evidence type="ECO:0000313" key="3">
    <source>
        <dbReference type="EMBL" id="SOE47188.1"/>
    </source>
</evidence>
<evidence type="ECO:0000256" key="1">
    <source>
        <dbReference type="SAM" id="Phobius"/>
    </source>
</evidence>
<dbReference type="EMBL" id="FLRC01000004">
    <property type="protein sequence ID" value="SBT23900.1"/>
    <property type="molecule type" value="Genomic_DNA"/>
</dbReference>
<evidence type="ECO:0000313" key="2">
    <source>
        <dbReference type="EMBL" id="SBT23900.1"/>
    </source>
</evidence>
<dbReference type="AlphaFoldDB" id="A0A1C3JXF2"/>
<dbReference type="Pfam" id="PF02325">
    <property type="entry name" value="CCB3_YggT"/>
    <property type="match status" value="2"/>
</dbReference>
<keyword evidence="4" id="KW-1185">Reference proteome</keyword>
<feature type="transmembrane region" description="Helical" evidence="1">
    <location>
        <begin position="161"/>
        <end position="185"/>
    </location>
</feature>
<dbReference type="KEGG" id="odi:ODI_R0693"/>
<dbReference type="Proteomes" id="UP000078558">
    <property type="component" value="Chromosome I"/>
</dbReference>
<keyword evidence="1" id="KW-1133">Transmembrane helix</keyword>
<feature type="transmembrane region" description="Helical" evidence="1">
    <location>
        <begin position="6"/>
        <end position="27"/>
    </location>
</feature>
<reference evidence="3 4" key="2">
    <citation type="submission" date="2017-08" db="EMBL/GenBank/DDBJ databases">
        <authorList>
            <person name="de Groot N.N."/>
        </authorList>
    </citation>
    <scope>NUCLEOTIDE SEQUENCE [LARGE SCALE GENOMIC DNA]</scope>
    <source>
        <strain evidence="3">Orrdi1</strain>
    </source>
</reference>
<keyword evidence="1" id="KW-0472">Membrane</keyword>
<proteinExistence type="predicted"/>
<feature type="transmembrane region" description="Helical" evidence="1">
    <location>
        <begin position="115"/>
        <end position="141"/>
    </location>
</feature>
<accession>A0A1C3JXF2</accession>
<keyword evidence="1" id="KW-0812">Transmembrane</keyword>
<dbReference type="STRING" id="1851544.ODI_02589"/>
<dbReference type="OrthoDB" id="9806665at2"/>
<feature type="transmembrane region" description="Helical" evidence="1">
    <location>
        <begin position="91"/>
        <end position="108"/>
    </location>
</feature>
<evidence type="ECO:0000313" key="4">
    <source>
        <dbReference type="Proteomes" id="UP000078558"/>
    </source>
</evidence>